<feature type="region of interest" description="Disordered" evidence="1">
    <location>
        <begin position="1"/>
        <end position="22"/>
    </location>
</feature>
<name>A0A291W5C7_9ACTN</name>
<dbReference type="EMBL" id="CP023977">
    <property type="protein sequence ID" value="ATM24831.1"/>
    <property type="molecule type" value="Genomic_DNA"/>
</dbReference>
<proteinExistence type="predicted"/>
<evidence type="ECO:0000313" key="3">
    <source>
        <dbReference type="Proteomes" id="UP000195880"/>
    </source>
</evidence>
<geneLocation type="plasmid" evidence="3">
    <name>pmdjk44.2</name>
</geneLocation>
<protein>
    <submittedName>
        <fullName evidence="2">Uncharacterized protein</fullName>
    </submittedName>
</protein>
<dbReference type="KEGG" id="salf:SMD44_p20048"/>
<dbReference type="RefSeq" id="WP_100112639.1">
    <property type="nucleotide sequence ID" value="NZ_CP023977.1"/>
</dbReference>
<evidence type="ECO:0000256" key="1">
    <source>
        <dbReference type="SAM" id="MobiDB-lite"/>
    </source>
</evidence>
<reference evidence="2 3" key="1">
    <citation type="submission" date="2017-10" db="EMBL/GenBank/DDBJ databases">
        <title>Streptomyces alboflavus Genome sequencing and assembly.</title>
        <authorList>
            <person name="Wang Y."/>
            <person name="Du B."/>
            <person name="Ding Y."/>
            <person name="Liu H."/>
            <person name="Hou Q."/>
            <person name="Liu K."/>
            <person name="Wang C."/>
            <person name="Yao L."/>
        </authorList>
    </citation>
    <scope>NUCLEOTIDE SEQUENCE [LARGE SCALE GENOMIC DNA]</scope>
    <source>
        <strain evidence="2 3">MDJK44</strain>
        <plasmid evidence="3">Plasmid pmdjk44.2</plasmid>
    </source>
</reference>
<keyword evidence="3" id="KW-1185">Reference proteome</keyword>
<accession>A0A291W5C7</accession>
<gene>
    <name evidence="2" type="ORF">SMD44_p20048</name>
</gene>
<sequence length="188" mass="20525">MNTSTALTPLTGTNPARQRRAAPYENWRPPIIGVSLLVPIGADSLVVADLLGGIMIPTGSVHDSQTPEQAALNVLQGPEDGLPLLRRVALAWVQMRRRKVITHVLATAPMTRGEAERLAYHDPRAAVRVLPTMRIVDELPEPGRLRFLVGLQSLATGETAHIEGDVVRPCSPPDLFDFPRTSQPRARK</sequence>
<keyword evidence="2" id="KW-0614">Plasmid</keyword>
<feature type="compositionally biased region" description="Polar residues" evidence="1">
    <location>
        <begin position="1"/>
        <end position="16"/>
    </location>
</feature>
<dbReference type="AlphaFoldDB" id="A0A291W5C7"/>
<dbReference type="OrthoDB" id="4223986at2"/>
<evidence type="ECO:0000313" key="2">
    <source>
        <dbReference type="EMBL" id="ATM24831.1"/>
    </source>
</evidence>
<dbReference type="Proteomes" id="UP000195880">
    <property type="component" value="Plasmid pMDJK44.2"/>
</dbReference>
<organism evidence="2 3">
    <name type="scientific">Streptomyces alboflavus</name>
    <dbReference type="NCBI Taxonomy" id="67267"/>
    <lineage>
        <taxon>Bacteria</taxon>
        <taxon>Bacillati</taxon>
        <taxon>Actinomycetota</taxon>
        <taxon>Actinomycetes</taxon>
        <taxon>Kitasatosporales</taxon>
        <taxon>Streptomycetaceae</taxon>
        <taxon>Streptomyces</taxon>
    </lineage>
</organism>